<sequence>MPVRIPSQLPASEILRSENIFVMSDERAESQDIRPLRLLILNLMPNKIETETQLLRLLGNSPLQVNVELLRIHRKASKHTPTDHMDAFYRDFDEVKANNYDGLIITGAPLGNFEFEEVTYWPEICDIINWSQRHATSVLFLCWAAHAALYHLYGVKRYLRDDKISGVFRHRRAHGHVPLLRGFDDEFWVPHSRFAQVSLDRLKAHPQLQVLAESDEAGAYLVTSRDNRNLFVTGHPEYTRTTLQDEYRRDLAAGAHPALPRNYYPKDDPTLPPHARWHAHGALLFANWLNYCVYQQTPYDLNDL</sequence>
<evidence type="ECO:0000256" key="9">
    <source>
        <dbReference type="PIRSR" id="PIRSR000450-1"/>
    </source>
</evidence>
<dbReference type="AlphaFoldDB" id="A0A4U1BF99"/>
<comment type="caution">
    <text evidence="8">Lacks conserved residue(s) required for the propagation of feature annotation.</text>
</comment>
<dbReference type="Pfam" id="PF04204">
    <property type="entry name" value="HTS"/>
    <property type="match status" value="1"/>
</dbReference>
<evidence type="ECO:0000313" key="10">
    <source>
        <dbReference type="EMBL" id="TKB49787.1"/>
    </source>
</evidence>
<dbReference type="InterPro" id="IPR033752">
    <property type="entry name" value="MetA_family"/>
</dbReference>
<feature type="binding site" evidence="8">
    <location>
        <position position="249"/>
    </location>
    <ligand>
        <name>substrate</name>
    </ligand>
</feature>
<dbReference type="Proteomes" id="UP000305674">
    <property type="component" value="Unassembled WGS sequence"/>
</dbReference>
<feature type="site" description="Important for acyl-CoA specificity" evidence="8">
    <location>
        <position position="111"/>
    </location>
</feature>
<keyword evidence="5 8" id="KW-0012">Acyltransferase</keyword>
<evidence type="ECO:0000256" key="8">
    <source>
        <dbReference type="HAMAP-Rule" id="MF_00295"/>
    </source>
</evidence>
<keyword evidence="4 8" id="KW-0808">Transferase</keyword>
<feature type="binding site" evidence="8">
    <location>
        <position position="163"/>
    </location>
    <ligand>
        <name>substrate</name>
    </ligand>
</feature>
<comment type="caution">
    <text evidence="10">The sequence shown here is derived from an EMBL/GenBank/DDBJ whole genome shotgun (WGS) entry which is preliminary data.</text>
</comment>
<evidence type="ECO:0000256" key="3">
    <source>
        <dbReference type="ARBA" id="ARBA00022605"/>
    </source>
</evidence>
<feature type="active site" evidence="8">
    <location>
        <position position="237"/>
    </location>
</feature>
<evidence type="ECO:0000256" key="2">
    <source>
        <dbReference type="ARBA" id="ARBA00022490"/>
    </source>
</evidence>
<dbReference type="RefSeq" id="WP_136852337.1">
    <property type="nucleotide sequence ID" value="NZ_SWCI01000003.1"/>
</dbReference>
<comment type="function">
    <text evidence="7 8">Transfers a succinyl group from succinyl-CoA to L-homoserine, forming succinyl-L-homoserine.</text>
</comment>
<keyword evidence="8" id="KW-0486">Methionine biosynthesis</keyword>
<dbReference type="CDD" id="cd03131">
    <property type="entry name" value="GATase1_HTS"/>
    <property type="match status" value="1"/>
</dbReference>
<dbReference type="InterPro" id="IPR005697">
    <property type="entry name" value="HST_MetA"/>
</dbReference>
<dbReference type="UniPathway" id="UPA00051">
    <property type="reaction ID" value="UER00075"/>
</dbReference>
<feature type="binding site" evidence="8">
    <location>
        <position position="192"/>
    </location>
    <ligand>
        <name>substrate</name>
    </ligand>
</feature>
<keyword evidence="11" id="KW-1185">Reference proteome</keyword>
<evidence type="ECO:0000256" key="7">
    <source>
        <dbReference type="ARBA" id="ARBA00053298"/>
    </source>
</evidence>
<dbReference type="PANTHER" id="PTHR20919:SF0">
    <property type="entry name" value="HOMOSERINE O-SUCCINYLTRANSFERASE"/>
    <property type="match status" value="1"/>
</dbReference>
<dbReference type="EC" id="2.3.1.46" evidence="8"/>
<dbReference type="FunFam" id="3.40.50.880:FF:000004">
    <property type="entry name" value="Homoserine O-succinyltransferase"/>
    <property type="match status" value="1"/>
</dbReference>
<dbReference type="GO" id="GO:0004414">
    <property type="term" value="F:homoserine O-acetyltransferase activity"/>
    <property type="evidence" value="ECO:0007669"/>
    <property type="project" value="UniProtKB-UniRule"/>
</dbReference>
<feature type="site" description="Important for substrate specificity" evidence="8">
    <location>
        <position position="192"/>
    </location>
</feature>
<organism evidence="10 11">
    <name type="scientific">Ferrimonas sediminicola</name>
    <dbReference type="NCBI Taxonomy" id="2569538"/>
    <lineage>
        <taxon>Bacteria</taxon>
        <taxon>Pseudomonadati</taxon>
        <taxon>Pseudomonadota</taxon>
        <taxon>Gammaproteobacteria</taxon>
        <taxon>Alteromonadales</taxon>
        <taxon>Ferrimonadaceae</taxon>
        <taxon>Ferrimonas</taxon>
    </lineage>
</organism>
<evidence type="ECO:0000256" key="4">
    <source>
        <dbReference type="ARBA" id="ARBA00022679"/>
    </source>
</evidence>
<dbReference type="InterPro" id="IPR029062">
    <property type="entry name" value="Class_I_gatase-like"/>
</dbReference>
<dbReference type="GO" id="GO:0019281">
    <property type="term" value="P:L-methionine biosynthetic process from homoserine via O-succinyl-L-homoserine and cystathionine"/>
    <property type="evidence" value="ECO:0007669"/>
    <property type="project" value="InterPro"/>
</dbReference>
<dbReference type="SUPFAM" id="SSF52317">
    <property type="entry name" value="Class I glutamine amidotransferase-like"/>
    <property type="match status" value="1"/>
</dbReference>
<dbReference type="HAMAP" id="MF_00295">
    <property type="entry name" value="MetA_acyltransf"/>
    <property type="match status" value="1"/>
</dbReference>
<evidence type="ECO:0000256" key="5">
    <source>
        <dbReference type="ARBA" id="ARBA00023315"/>
    </source>
</evidence>
<comment type="pathway">
    <text evidence="8">Amino-acid biosynthesis; L-methionine biosynthesis via de novo pathway; O-succinyl-L-homoserine from L-homoserine: step 1/1.</text>
</comment>
<reference evidence="10 11" key="1">
    <citation type="submission" date="2019-04" db="EMBL/GenBank/DDBJ databases">
        <authorList>
            <person name="Hwang J.C."/>
        </authorList>
    </citation>
    <scope>NUCLEOTIDE SEQUENCE [LARGE SCALE GENOMIC DNA]</scope>
    <source>
        <strain evidence="10 11">IMCC35001</strain>
    </source>
</reference>
<evidence type="ECO:0000256" key="1">
    <source>
        <dbReference type="ARBA" id="ARBA00004496"/>
    </source>
</evidence>
<keyword evidence="2 8" id="KW-0963">Cytoplasm</keyword>
<protein>
    <recommendedName>
        <fullName evidence="8">Homoserine O-succinyltransferase</fullName>
        <shortName evidence="8">HST</shortName>
        <ecNumber evidence="8">2.3.1.46</ecNumber>
    </recommendedName>
    <alternativeName>
        <fullName evidence="8">Homoserine transsuccinylase</fullName>
        <shortName evidence="8">HTS</shortName>
    </alternativeName>
</protein>
<dbReference type="GO" id="GO:0008899">
    <property type="term" value="F:homoserine O-succinyltransferase activity"/>
    <property type="evidence" value="ECO:0007669"/>
    <property type="project" value="UniProtKB-EC"/>
</dbReference>
<evidence type="ECO:0000256" key="6">
    <source>
        <dbReference type="ARBA" id="ARBA00051253"/>
    </source>
</evidence>
<comment type="catalytic activity">
    <reaction evidence="6 8">
        <text>L-homoserine + succinyl-CoA = O-succinyl-L-homoserine + CoA</text>
        <dbReference type="Rhea" id="RHEA:22008"/>
        <dbReference type="ChEBI" id="CHEBI:57287"/>
        <dbReference type="ChEBI" id="CHEBI:57292"/>
        <dbReference type="ChEBI" id="CHEBI:57476"/>
        <dbReference type="ChEBI" id="CHEBI:57661"/>
        <dbReference type="EC" id="2.3.1.46"/>
    </reaction>
</comment>
<comment type="subcellular location">
    <subcellularLocation>
        <location evidence="1 8">Cytoplasm</location>
    </subcellularLocation>
</comment>
<gene>
    <name evidence="10" type="primary">metA</name>
    <name evidence="8" type="synonym">metAS</name>
    <name evidence="10" type="ORF">FCL40_06410</name>
</gene>
<dbReference type="OrthoDB" id="9772423at2"/>
<feature type="active site" description="Acyl-thioester intermediate" evidence="8 9">
    <location>
        <position position="142"/>
    </location>
</feature>
<dbReference type="PANTHER" id="PTHR20919">
    <property type="entry name" value="HOMOSERINE O-SUCCINYLTRANSFERASE"/>
    <property type="match status" value="1"/>
</dbReference>
<feature type="active site" description="Proton acceptor" evidence="8">
    <location>
        <position position="235"/>
    </location>
</feature>
<dbReference type="NCBIfam" id="TIGR01001">
    <property type="entry name" value="metA"/>
    <property type="match status" value="1"/>
</dbReference>
<evidence type="ECO:0000313" key="11">
    <source>
        <dbReference type="Proteomes" id="UP000305674"/>
    </source>
</evidence>
<name>A0A4U1BF99_9GAMM</name>
<comment type="similarity">
    <text evidence="8">Belongs to the MetA family.</text>
</comment>
<accession>A0A4U1BF99</accession>
<keyword evidence="3 8" id="KW-0028">Amino-acid biosynthesis</keyword>
<dbReference type="Gene3D" id="3.40.50.880">
    <property type="match status" value="1"/>
</dbReference>
<dbReference type="PIRSF" id="PIRSF000450">
    <property type="entry name" value="H_ser_succinyltr"/>
    <property type="match status" value="1"/>
</dbReference>
<dbReference type="GO" id="GO:0005737">
    <property type="term" value="C:cytoplasm"/>
    <property type="evidence" value="ECO:0007669"/>
    <property type="project" value="UniProtKB-SubCell"/>
</dbReference>
<dbReference type="EMBL" id="SWCI01000003">
    <property type="protein sequence ID" value="TKB49787.1"/>
    <property type="molecule type" value="Genomic_DNA"/>
</dbReference>
<proteinExistence type="inferred from homology"/>